<protein>
    <submittedName>
        <fullName evidence="1">Sphingosine-1-phosphate lyase-like</fullName>
    </submittedName>
</protein>
<accession>A0AAV4AZ91</accession>
<comment type="caution">
    <text evidence="1">The sequence shown here is derived from an EMBL/GenBank/DDBJ whole genome shotgun (WGS) entry which is preliminary data.</text>
</comment>
<dbReference type="Gene3D" id="6.10.140.2150">
    <property type="match status" value="1"/>
</dbReference>
<gene>
    <name evidence="1" type="ORF">PoB_003865800</name>
</gene>
<dbReference type="GO" id="GO:0016829">
    <property type="term" value="F:lyase activity"/>
    <property type="evidence" value="ECO:0007669"/>
    <property type="project" value="UniProtKB-KW"/>
</dbReference>
<dbReference type="EMBL" id="BLXT01004371">
    <property type="protein sequence ID" value="GFO12153.1"/>
    <property type="molecule type" value="Genomic_DNA"/>
</dbReference>
<evidence type="ECO:0000313" key="2">
    <source>
        <dbReference type="Proteomes" id="UP000735302"/>
    </source>
</evidence>
<dbReference type="AlphaFoldDB" id="A0AAV4AZ91"/>
<dbReference type="Proteomes" id="UP000735302">
    <property type="component" value="Unassembled WGS sequence"/>
</dbReference>
<name>A0AAV4AZ91_9GAST</name>
<sequence length="122" mass="13425">MTGDGGTVASEFSAGILLSRVRALPPAPWADGRPESLRSPCCWTMERQQNPDCVHCSVLPHHRVSCDQLIQDFRESVQEAKANPGLSKQGTAGIYGMMAAIPDTVIVEDFIKEFFSEVYKIQ</sequence>
<organism evidence="1 2">
    <name type="scientific">Plakobranchus ocellatus</name>
    <dbReference type="NCBI Taxonomy" id="259542"/>
    <lineage>
        <taxon>Eukaryota</taxon>
        <taxon>Metazoa</taxon>
        <taxon>Spiralia</taxon>
        <taxon>Lophotrochozoa</taxon>
        <taxon>Mollusca</taxon>
        <taxon>Gastropoda</taxon>
        <taxon>Heterobranchia</taxon>
        <taxon>Euthyneura</taxon>
        <taxon>Panpulmonata</taxon>
        <taxon>Sacoglossa</taxon>
        <taxon>Placobranchoidea</taxon>
        <taxon>Plakobranchidae</taxon>
        <taxon>Plakobranchus</taxon>
    </lineage>
</organism>
<keyword evidence="2" id="KW-1185">Reference proteome</keyword>
<evidence type="ECO:0000313" key="1">
    <source>
        <dbReference type="EMBL" id="GFO12153.1"/>
    </source>
</evidence>
<keyword evidence="1" id="KW-0456">Lyase</keyword>
<reference evidence="1 2" key="1">
    <citation type="journal article" date="2021" name="Elife">
        <title>Chloroplast acquisition without the gene transfer in kleptoplastic sea slugs, Plakobranchus ocellatus.</title>
        <authorList>
            <person name="Maeda T."/>
            <person name="Takahashi S."/>
            <person name="Yoshida T."/>
            <person name="Shimamura S."/>
            <person name="Takaki Y."/>
            <person name="Nagai Y."/>
            <person name="Toyoda A."/>
            <person name="Suzuki Y."/>
            <person name="Arimoto A."/>
            <person name="Ishii H."/>
            <person name="Satoh N."/>
            <person name="Nishiyama T."/>
            <person name="Hasebe M."/>
            <person name="Maruyama T."/>
            <person name="Minagawa J."/>
            <person name="Obokata J."/>
            <person name="Shigenobu S."/>
        </authorList>
    </citation>
    <scope>NUCLEOTIDE SEQUENCE [LARGE SCALE GENOMIC DNA]</scope>
</reference>
<proteinExistence type="predicted"/>